<feature type="transmembrane region" description="Helical" evidence="7">
    <location>
        <begin position="117"/>
        <end position="140"/>
    </location>
</feature>
<dbReference type="Pfam" id="PF07690">
    <property type="entry name" value="MFS_1"/>
    <property type="match status" value="1"/>
</dbReference>
<dbReference type="AlphaFoldDB" id="A0A2N8KS85"/>
<gene>
    <name evidence="9" type="ORF">C1O66_21615</name>
</gene>
<comment type="caution">
    <text evidence="9">The sequence shown here is derived from an EMBL/GenBank/DDBJ whole genome shotgun (WGS) entry which is preliminary data.</text>
</comment>
<name>A0A2N8KS85_9BURK</name>
<comment type="subcellular location">
    <subcellularLocation>
        <location evidence="1">Cell membrane</location>
        <topology evidence="1">Multi-pass membrane protein</topology>
    </subcellularLocation>
</comment>
<evidence type="ECO:0000256" key="4">
    <source>
        <dbReference type="ARBA" id="ARBA00022692"/>
    </source>
</evidence>
<organism evidence="9 10">
    <name type="scientific">Kinneretia aquatilis</name>
    <dbReference type="NCBI Taxonomy" id="2070761"/>
    <lineage>
        <taxon>Bacteria</taxon>
        <taxon>Pseudomonadati</taxon>
        <taxon>Pseudomonadota</taxon>
        <taxon>Betaproteobacteria</taxon>
        <taxon>Burkholderiales</taxon>
        <taxon>Sphaerotilaceae</taxon>
        <taxon>Roseateles</taxon>
    </lineage>
</organism>
<evidence type="ECO:0000256" key="6">
    <source>
        <dbReference type="ARBA" id="ARBA00023136"/>
    </source>
</evidence>
<protein>
    <submittedName>
        <fullName evidence="9">MFS transporter</fullName>
    </submittedName>
</protein>
<dbReference type="InterPro" id="IPR020846">
    <property type="entry name" value="MFS_dom"/>
</dbReference>
<feature type="transmembrane region" description="Helical" evidence="7">
    <location>
        <begin position="152"/>
        <end position="175"/>
    </location>
</feature>
<dbReference type="Proteomes" id="UP000235916">
    <property type="component" value="Unassembled WGS sequence"/>
</dbReference>
<dbReference type="PANTHER" id="PTHR23517">
    <property type="entry name" value="RESISTANCE PROTEIN MDTM, PUTATIVE-RELATED-RELATED"/>
    <property type="match status" value="1"/>
</dbReference>
<keyword evidence="5 7" id="KW-1133">Transmembrane helix</keyword>
<feature type="domain" description="Major facilitator superfamily (MFS) profile" evidence="8">
    <location>
        <begin position="16"/>
        <end position="416"/>
    </location>
</feature>
<dbReference type="OrthoDB" id="9764259at2"/>
<feature type="transmembrane region" description="Helical" evidence="7">
    <location>
        <begin position="92"/>
        <end position="111"/>
    </location>
</feature>
<evidence type="ECO:0000256" key="7">
    <source>
        <dbReference type="SAM" id="Phobius"/>
    </source>
</evidence>
<proteinExistence type="predicted"/>
<feature type="transmembrane region" description="Helical" evidence="7">
    <location>
        <begin position="392"/>
        <end position="409"/>
    </location>
</feature>
<dbReference type="InterPro" id="IPR036259">
    <property type="entry name" value="MFS_trans_sf"/>
</dbReference>
<feature type="transmembrane region" description="Helical" evidence="7">
    <location>
        <begin position="270"/>
        <end position="295"/>
    </location>
</feature>
<dbReference type="InterPro" id="IPR001958">
    <property type="entry name" value="Tet-R_TetA/multi-R_MdtG-like"/>
</dbReference>
<feature type="transmembrane region" description="Helical" evidence="7">
    <location>
        <begin position="330"/>
        <end position="351"/>
    </location>
</feature>
<evidence type="ECO:0000313" key="9">
    <source>
        <dbReference type="EMBL" id="PND36303.1"/>
    </source>
</evidence>
<evidence type="ECO:0000313" key="10">
    <source>
        <dbReference type="Proteomes" id="UP000235916"/>
    </source>
</evidence>
<dbReference type="InterPro" id="IPR050171">
    <property type="entry name" value="MFS_Transporters"/>
</dbReference>
<dbReference type="Gene3D" id="1.20.1250.20">
    <property type="entry name" value="MFS general substrate transporter like domains"/>
    <property type="match status" value="1"/>
</dbReference>
<dbReference type="SUPFAM" id="SSF103473">
    <property type="entry name" value="MFS general substrate transporter"/>
    <property type="match status" value="1"/>
</dbReference>
<dbReference type="GO" id="GO:0005886">
    <property type="term" value="C:plasma membrane"/>
    <property type="evidence" value="ECO:0007669"/>
    <property type="project" value="UniProtKB-SubCell"/>
</dbReference>
<evidence type="ECO:0000256" key="5">
    <source>
        <dbReference type="ARBA" id="ARBA00022989"/>
    </source>
</evidence>
<reference evidence="9 10" key="1">
    <citation type="submission" date="2018-01" db="EMBL/GenBank/DDBJ databases">
        <title>Draft genome sequence of Paucibacter aquatile CR182 isolated from freshwater of the Nakdong River.</title>
        <authorList>
            <person name="Choi A."/>
            <person name="Chung E.J."/>
        </authorList>
    </citation>
    <scope>NUCLEOTIDE SEQUENCE [LARGE SCALE GENOMIC DNA]</scope>
    <source>
        <strain evidence="9 10">CR182</strain>
    </source>
</reference>
<feature type="transmembrane region" description="Helical" evidence="7">
    <location>
        <begin position="181"/>
        <end position="201"/>
    </location>
</feature>
<accession>A0A2N8KS85</accession>
<feature type="transmembrane region" description="Helical" evidence="7">
    <location>
        <begin position="307"/>
        <end position="324"/>
    </location>
</feature>
<dbReference type="PRINTS" id="PR01035">
    <property type="entry name" value="TCRTETA"/>
</dbReference>
<keyword evidence="4 7" id="KW-0812">Transmembrane</keyword>
<dbReference type="PROSITE" id="PS50850">
    <property type="entry name" value="MFS"/>
    <property type="match status" value="1"/>
</dbReference>
<sequence length="426" mass="45121">MSPASAAPAIRHPRWVLLAICALSLMSTVGMALPYPILAPIFVGGPVDDFTHFAGLDPRLLMGLALAANPLGILIGNLFIGPLSDRHGRRRVLAVTITATLLSYGLTAFALGQRWYLLFVLARFITGLTEGNVAVARALLADMHEQIDRTQAFAWLNACLYMGWLLGPLVGGLTLPLGESVPFLLAGLAMLPCLLVLTLWVPDWRPTPAPGSAPQPGFSGFWRQLREQQVLGLLRADPVLAALFALQLMYCLGVNALYEFAPLWMLENMGLGSAGIAWVTAAQCAAMTTASVVAGRLPASRRPLRRAALLALCAALGLSSLVLLPGPLGLAAIVGLGLPLALYNAVLPAWMSERFAGHGQGRVMGLLSTVFCLSNVLMAVIGGGLALLSTRWIMGLGGVCCVAASLLLLRLARREAARPEPVQDTM</sequence>
<feature type="transmembrane region" description="Helical" evidence="7">
    <location>
        <begin position="363"/>
        <end position="386"/>
    </location>
</feature>
<keyword evidence="2" id="KW-0813">Transport</keyword>
<evidence type="ECO:0000256" key="1">
    <source>
        <dbReference type="ARBA" id="ARBA00004651"/>
    </source>
</evidence>
<feature type="transmembrane region" description="Helical" evidence="7">
    <location>
        <begin position="239"/>
        <end position="258"/>
    </location>
</feature>
<dbReference type="PANTHER" id="PTHR23517:SF3">
    <property type="entry name" value="INTEGRAL MEMBRANE TRANSPORT PROTEIN"/>
    <property type="match status" value="1"/>
</dbReference>
<dbReference type="EMBL" id="POSP01000004">
    <property type="protein sequence ID" value="PND36303.1"/>
    <property type="molecule type" value="Genomic_DNA"/>
</dbReference>
<evidence type="ECO:0000259" key="8">
    <source>
        <dbReference type="PROSITE" id="PS50850"/>
    </source>
</evidence>
<dbReference type="GO" id="GO:0022857">
    <property type="term" value="F:transmembrane transporter activity"/>
    <property type="evidence" value="ECO:0007669"/>
    <property type="project" value="InterPro"/>
</dbReference>
<feature type="transmembrane region" description="Helical" evidence="7">
    <location>
        <begin position="60"/>
        <end position="80"/>
    </location>
</feature>
<dbReference type="RefSeq" id="WP_102770077.1">
    <property type="nucleotide sequence ID" value="NZ_POSP01000004.1"/>
</dbReference>
<evidence type="ECO:0000256" key="3">
    <source>
        <dbReference type="ARBA" id="ARBA00022475"/>
    </source>
</evidence>
<dbReference type="InterPro" id="IPR011701">
    <property type="entry name" value="MFS"/>
</dbReference>
<keyword evidence="3" id="KW-1003">Cell membrane</keyword>
<keyword evidence="6 7" id="KW-0472">Membrane</keyword>
<keyword evidence="10" id="KW-1185">Reference proteome</keyword>
<evidence type="ECO:0000256" key="2">
    <source>
        <dbReference type="ARBA" id="ARBA00022448"/>
    </source>
</evidence>